<protein>
    <submittedName>
        <fullName evidence="2">PilT protein domain protein</fullName>
    </submittedName>
</protein>
<geneLocation type="plasmid" evidence="2 3">
    <name>pP742403</name>
</geneLocation>
<evidence type="ECO:0000313" key="2">
    <source>
        <dbReference type="EMBL" id="ACK74120.1"/>
    </source>
</evidence>
<reference evidence="3" key="1">
    <citation type="journal article" date="2011" name="MBio">
        <title>Novel metabolic attributes of the genus Cyanothece, comprising a group of unicellular nitrogen-fixing Cyanobacteria.</title>
        <authorList>
            <person name="Bandyopadhyay A."/>
            <person name="Elvitigala T."/>
            <person name="Welsh E."/>
            <person name="Stockel J."/>
            <person name="Liberton M."/>
            <person name="Min H."/>
            <person name="Sherman L.A."/>
            <person name="Pakrasi H.B."/>
        </authorList>
    </citation>
    <scope>NUCLEOTIDE SEQUENCE [LARGE SCALE GENOMIC DNA]</scope>
    <source>
        <strain evidence="3">PCC 7424</strain>
        <plasmid evidence="3">pP742403</plasmid>
    </source>
</reference>
<dbReference type="HOGENOM" id="CLU_124456_3_0_3"/>
<dbReference type="InterPro" id="IPR002716">
    <property type="entry name" value="PIN_dom"/>
</dbReference>
<dbReference type="RefSeq" id="WP_012599330.1">
    <property type="nucleotide sequence ID" value="NC_011730.1"/>
</dbReference>
<evidence type="ECO:0000259" key="1">
    <source>
        <dbReference type="Pfam" id="PF13470"/>
    </source>
</evidence>
<name>B7KMU8_GLOC7</name>
<dbReference type="KEGG" id="cyc:PCC7424_5555"/>
<dbReference type="Gene3D" id="3.40.50.1010">
    <property type="entry name" value="5'-nuclease"/>
    <property type="match status" value="1"/>
</dbReference>
<gene>
    <name evidence="2" type="ordered locus">PCC7424_5555</name>
</gene>
<dbReference type="InterPro" id="IPR029060">
    <property type="entry name" value="PIN-like_dom_sf"/>
</dbReference>
<proteinExistence type="predicted"/>
<keyword evidence="3" id="KW-1185">Reference proteome</keyword>
<accession>B7KMU8</accession>
<organism evidence="2 3">
    <name type="scientific">Gloeothece citriformis (strain PCC 7424)</name>
    <name type="common">Cyanothece sp. (strain PCC 7424)</name>
    <dbReference type="NCBI Taxonomy" id="65393"/>
    <lineage>
        <taxon>Bacteria</taxon>
        <taxon>Bacillati</taxon>
        <taxon>Cyanobacteriota</taxon>
        <taxon>Cyanophyceae</taxon>
        <taxon>Oscillatoriophycideae</taxon>
        <taxon>Chroococcales</taxon>
        <taxon>Aphanothecaceae</taxon>
        <taxon>Gloeothece</taxon>
        <taxon>Gloeothece citriformis</taxon>
    </lineage>
</organism>
<dbReference type="AlphaFoldDB" id="B7KMU8"/>
<dbReference type="OrthoDB" id="9787727at2"/>
<evidence type="ECO:0000313" key="3">
    <source>
        <dbReference type="Proteomes" id="UP000002384"/>
    </source>
</evidence>
<keyword evidence="2" id="KW-0614">Plasmid</keyword>
<sequence>MKILLDTNIIIDVALSRQPFFEDSQQILLLVEQNRIYGYISASTVGDLYYIIRRARGREWTMEFLNWLVTFCQIATVNETVIEMALNLNFFDFEDAIQYSTAVINQLDAIVTRNPQDFPVTSPRIITPGRLVQELTDSGKA</sequence>
<dbReference type="SUPFAM" id="SSF88723">
    <property type="entry name" value="PIN domain-like"/>
    <property type="match status" value="1"/>
</dbReference>
<dbReference type="Proteomes" id="UP000002384">
    <property type="component" value="Plasmid pP742403"/>
</dbReference>
<dbReference type="Pfam" id="PF13470">
    <property type="entry name" value="PIN_3"/>
    <property type="match status" value="1"/>
</dbReference>
<dbReference type="EMBL" id="CP001294">
    <property type="protein sequence ID" value="ACK74120.1"/>
    <property type="molecule type" value="Genomic_DNA"/>
</dbReference>
<feature type="domain" description="PIN" evidence="1">
    <location>
        <begin position="2"/>
        <end position="114"/>
    </location>
</feature>